<proteinExistence type="inferred from homology"/>
<evidence type="ECO:0000313" key="6">
    <source>
        <dbReference type="Proteomes" id="UP000321275"/>
    </source>
</evidence>
<dbReference type="GO" id="GO:0008653">
    <property type="term" value="P:lipopolysaccharide metabolic process"/>
    <property type="evidence" value="ECO:0007669"/>
    <property type="project" value="InterPro"/>
</dbReference>
<organism evidence="5 6">
    <name type="scientific">Bisbaumannia pacifica</name>
    <dbReference type="NCBI Taxonomy" id="77098"/>
    <lineage>
        <taxon>Bacteria</taxon>
        <taxon>Pseudomonadati</taxon>
        <taxon>Pseudomonadota</taxon>
        <taxon>Gammaproteobacteria</taxon>
        <taxon>Oceanospirillales</taxon>
        <taxon>Halomonadaceae</taxon>
        <taxon>Bisbaumannia</taxon>
    </lineage>
</organism>
<comment type="subcellular location">
    <subcellularLocation>
        <location evidence="2">Cell inner membrane</location>
        <topology evidence="2">Single-pass membrane protein</topology>
        <orientation evidence="2">Cytoplasmic side</orientation>
    </subcellularLocation>
</comment>
<reference evidence="5 6" key="1">
    <citation type="submission" date="2019-07" db="EMBL/GenBank/DDBJ databases">
        <title>Whole genome shotgun sequence of Halomonas pacifica NBRC 102220.</title>
        <authorList>
            <person name="Hosoyama A."/>
            <person name="Uohara A."/>
            <person name="Ohji S."/>
            <person name="Ichikawa N."/>
        </authorList>
    </citation>
    <scope>NUCLEOTIDE SEQUENCE [LARGE SCALE GENOMIC DNA]</scope>
    <source>
        <strain evidence="5 6">NBRC 102220</strain>
    </source>
</reference>
<dbReference type="GO" id="GO:0046890">
    <property type="term" value="P:regulation of lipid biosynthetic process"/>
    <property type="evidence" value="ECO:0007669"/>
    <property type="project" value="UniProtKB-UniRule"/>
</dbReference>
<comment type="function">
    <text evidence="2">Modulates cellular lipopolysaccharide (LPS) levels by regulating LpxC, which is involved in lipid A biosynthesis. May act by modulating the proteolytic activity of FtsH towards LpxC. May also coordinate assembly of proteins involved in LPS synthesis at the plasma membrane.</text>
</comment>
<dbReference type="InterPro" id="IPR011990">
    <property type="entry name" value="TPR-like_helical_dom_sf"/>
</dbReference>
<dbReference type="InterPro" id="IPR030865">
    <property type="entry name" value="LapB"/>
</dbReference>
<evidence type="ECO:0000256" key="2">
    <source>
        <dbReference type="HAMAP-Rule" id="MF_00994"/>
    </source>
</evidence>
<keyword evidence="2" id="KW-0677">Repeat</keyword>
<evidence type="ECO:0000256" key="1">
    <source>
        <dbReference type="ARBA" id="ARBA00022723"/>
    </source>
</evidence>
<feature type="binding site" evidence="2">
    <location>
        <position position="375"/>
    </location>
    <ligand>
        <name>Fe cation</name>
        <dbReference type="ChEBI" id="CHEBI:24875"/>
    </ligand>
</feature>
<comment type="caution">
    <text evidence="5">The sequence shown here is derived from an EMBL/GenBank/DDBJ whole genome shotgun (WGS) entry which is preliminary data.</text>
</comment>
<dbReference type="HAMAP" id="MF_00994">
    <property type="entry name" value="LPS_assembly_LapB"/>
    <property type="match status" value="1"/>
</dbReference>
<name>A0A510X7Q1_9GAMM</name>
<feature type="binding site" evidence="2">
    <location>
        <position position="364"/>
    </location>
    <ligand>
        <name>Fe cation</name>
        <dbReference type="ChEBI" id="CHEBI:24875"/>
    </ligand>
</feature>
<comment type="similarity">
    <text evidence="2">Belongs to the LapB family.</text>
</comment>
<dbReference type="EMBL" id="BJUK01000016">
    <property type="protein sequence ID" value="GEK47462.1"/>
    <property type="molecule type" value="Genomic_DNA"/>
</dbReference>
<dbReference type="GO" id="GO:0009898">
    <property type="term" value="C:cytoplasmic side of plasma membrane"/>
    <property type="evidence" value="ECO:0007669"/>
    <property type="project" value="UniProtKB-UniRule"/>
</dbReference>
<keyword evidence="2" id="KW-1133">Transmembrane helix</keyword>
<keyword evidence="1 2" id="KW-0479">Metal-binding</keyword>
<keyword evidence="2" id="KW-1003">Cell membrane</keyword>
<sequence length="393" mass="44598">MMDLLLLALLLAAVAIGWWLGRGSVAGNDETTSQTRLSRDYFVGLNYLLNEEPDRAIETFVGALEVNSDTIETHIALGSLFRARGEADRSVKIHQNLLARPTLTPAQGQRVQLELARDFLKLGLHDRAERLLQGITREAQDEELRLAAKRLLVDLLEREKAWQAALEVAVPELVREQEELRRAASHWLCELAEQALQQASPGPARKQLRQALGIDPQCVRATWLLARLEHDTGHYKAEAKLLKRIPDQDLDFSPIILEPLAEAYRRLEDPQGFEDYLTTLIERAPFTSALLALARSRQHHEGNAAAEALIREQLLRTPSLRALDYLMDLYARSADAEERERVELLKQHTEALLARHPRFRCRRCGFSGERLHWQCPSCREWGTTKPVTGIEGE</sequence>
<protein>
    <recommendedName>
        <fullName evidence="2">Lipopolysaccharide assembly protein B</fullName>
    </recommendedName>
</protein>
<feature type="binding site" evidence="2">
    <location>
        <position position="378"/>
    </location>
    <ligand>
        <name>Fe cation</name>
        <dbReference type="ChEBI" id="CHEBI:24875"/>
    </ligand>
</feature>
<evidence type="ECO:0000259" key="4">
    <source>
        <dbReference type="Pfam" id="PF18073"/>
    </source>
</evidence>
<evidence type="ECO:0000313" key="5">
    <source>
        <dbReference type="EMBL" id="GEK47462.1"/>
    </source>
</evidence>
<keyword evidence="6" id="KW-1185">Reference proteome</keyword>
<keyword evidence="2" id="KW-0472">Membrane</keyword>
<dbReference type="AlphaFoldDB" id="A0A510X7Q1"/>
<dbReference type="Pfam" id="PF13432">
    <property type="entry name" value="TPR_16"/>
    <property type="match status" value="1"/>
</dbReference>
<keyword evidence="2" id="KW-0812">Transmembrane</keyword>
<keyword evidence="2" id="KW-0997">Cell inner membrane</keyword>
<dbReference type="RefSeq" id="WP_146802806.1">
    <property type="nucleotide sequence ID" value="NZ_BJUK01000016.1"/>
</dbReference>
<dbReference type="SUPFAM" id="SSF48452">
    <property type="entry name" value="TPR-like"/>
    <property type="match status" value="1"/>
</dbReference>
<dbReference type="NCBIfam" id="NF008757">
    <property type="entry name" value="PRK11788.1-5"/>
    <property type="match status" value="1"/>
</dbReference>
<dbReference type="Pfam" id="PF18073">
    <property type="entry name" value="Zn_ribbon_LapB"/>
    <property type="match status" value="1"/>
</dbReference>
<gene>
    <name evidence="2 5" type="primary">lapB</name>
    <name evidence="5" type="ORF">HPA02_17450</name>
</gene>
<dbReference type="InterPro" id="IPR041166">
    <property type="entry name" value="Rubredoxin_2"/>
</dbReference>
<keyword evidence="2" id="KW-0408">Iron</keyword>
<evidence type="ECO:0000256" key="3">
    <source>
        <dbReference type="SAM" id="Coils"/>
    </source>
</evidence>
<accession>A0A510X7Q1</accession>
<keyword evidence="3" id="KW-0175">Coiled coil</keyword>
<feature type="domain" description="LapB rubredoxin metal binding" evidence="4">
    <location>
        <begin position="359"/>
        <end position="385"/>
    </location>
</feature>
<dbReference type="Proteomes" id="UP000321275">
    <property type="component" value="Unassembled WGS sequence"/>
</dbReference>
<dbReference type="OrthoDB" id="507476at2"/>
<feature type="topological domain" description="Cytoplasmic" evidence="2">
    <location>
        <begin position="22"/>
        <end position="393"/>
    </location>
</feature>
<keyword evidence="2" id="KW-0802">TPR repeat</keyword>
<dbReference type="GO" id="GO:0005506">
    <property type="term" value="F:iron ion binding"/>
    <property type="evidence" value="ECO:0007669"/>
    <property type="project" value="UniProtKB-UniRule"/>
</dbReference>
<feature type="binding site" evidence="2">
    <location>
        <position position="361"/>
    </location>
    <ligand>
        <name>Fe cation</name>
        <dbReference type="ChEBI" id="CHEBI:24875"/>
    </ligand>
</feature>
<feature type="coiled-coil region" evidence="3">
    <location>
        <begin position="125"/>
        <end position="159"/>
    </location>
</feature>
<dbReference type="Gene3D" id="1.25.40.10">
    <property type="entry name" value="Tetratricopeptide repeat domain"/>
    <property type="match status" value="2"/>
</dbReference>